<proteinExistence type="predicted"/>
<organism evidence="2 3">
    <name type="scientific">Exophiala viscosa</name>
    <dbReference type="NCBI Taxonomy" id="2486360"/>
    <lineage>
        <taxon>Eukaryota</taxon>
        <taxon>Fungi</taxon>
        <taxon>Dikarya</taxon>
        <taxon>Ascomycota</taxon>
        <taxon>Pezizomycotina</taxon>
        <taxon>Eurotiomycetes</taxon>
        <taxon>Chaetothyriomycetidae</taxon>
        <taxon>Chaetothyriales</taxon>
        <taxon>Herpotrichiellaceae</taxon>
        <taxon>Exophiala</taxon>
    </lineage>
</organism>
<gene>
    <name evidence="2" type="ORF">EDD36DRAFT_471713</name>
</gene>
<comment type="caution">
    <text evidence="2">The sequence shown here is derived from an EMBL/GenBank/DDBJ whole genome shotgun (WGS) entry which is preliminary data.</text>
</comment>
<reference evidence="2" key="1">
    <citation type="journal article" date="2022" name="bioRxiv">
        <title>Deciphering the potential niche of two novel black yeast fungi from a biological soil crust based on their genomes, phenotypes, and melanin regulation.</title>
        <authorList>
            <consortium name="DOE Joint Genome Institute"/>
            <person name="Carr E.C."/>
            <person name="Barton Q."/>
            <person name="Grambo S."/>
            <person name="Sullivan M."/>
            <person name="Renfro C.M."/>
            <person name="Kuo A."/>
            <person name="Pangilinan J."/>
            <person name="Lipzen A."/>
            <person name="Keymanesh K."/>
            <person name="Savage E."/>
            <person name="Barry K."/>
            <person name="Grigoriev I.V."/>
            <person name="Riekhof W.R."/>
            <person name="Harris S.S."/>
        </authorList>
    </citation>
    <scope>NUCLEOTIDE SEQUENCE</scope>
    <source>
        <strain evidence="2">JF 03-4F</strain>
    </source>
</reference>
<keyword evidence="3" id="KW-1185">Reference proteome</keyword>
<feature type="compositionally biased region" description="Basic residues" evidence="1">
    <location>
        <begin position="1"/>
        <end position="18"/>
    </location>
</feature>
<dbReference type="EMBL" id="MU404351">
    <property type="protein sequence ID" value="KAI1616276.1"/>
    <property type="molecule type" value="Genomic_DNA"/>
</dbReference>
<name>A0AAN6E1N6_9EURO</name>
<dbReference type="Proteomes" id="UP001203852">
    <property type="component" value="Unassembled WGS sequence"/>
</dbReference>
<evidence type="ECO:0000313" key="2">
    <source>
        <dbReference type="EMBL" id="KAI1616276.1"/>
    </source>
</evidence>
<feature type="region of interest" description="Disordered" evidence="1">
    <location>
        <begin position="1"/>
        <end position="24"/>
    </location>
</feature>
<accession>A0AAN6E1N6</accession>
<sequence length="345" mass="38026">MTVSIRRHRSTPRHKLKRAGAQEVKDEDNVLSRLRVVQRLDPADGIMPKDRLSIDTGIPTIVKNSSQGPIVAMQITQTIMLSSGTETPVVIRHISNISDNIKWVDTYDRSHAEKTIVDGIPIAVRLALDGGGRSHWSPTSRSGGREPCLVHVQAVGGPAGQVWLLLYLCKALQADNPSSLDKSYRLRFKATGDPRTGVIELDLGRLRGRQEALFGMDIRGIPPSATGRFSLDLEQSRNGIAPSQGAVQQANMTKSTKDCLFAQSDMFPGYMPGIPSQVRNAKDSKSGVRRRYKNKRTDGTVSLLLTTPALACDFTEDLSLLKGRRGSLDYIPIRRSYIVYDIHLS</sequence>
<dbReference type="AlphaFoldDB" id="A0AAN6E1N6"/>
<protein>
    <submittedName>
        <fullName evidence="2">Uncharacterized protein</fullName>
    </submittedName>
</protein>
<evidence type="ECO:0000313" key="3">
    <source>
        <dbReference type="Proteomes" id="UP001203852"/>
    </source>
</evidence>
<evidence type="ECO:0000256" key="1">
    <source>
        <dbReference type="SAM" id="MobiDB-lite"/>
    </source>
</evidence>